<gene>
    <name evidence="1" type="ORF">Dxin01_03073</name>
</gene>
<comment type="caution">
    <text evidence="1">The sequence shown here is derived from an EMBL/GenBank/DDBJ whole genome shotgun (WGS) entry which is preliminary data.</text>
</comment>
<protein>
    <submittedName>
        <fullName evidence="1">Uncharacterized protein</fullName>
    </submittedName>
</protein>
<name>A0ABP9VFA0_9DEIO</name>
<keyword evidence="2" id="KW-1185">Reference proteome</keyword>
<reference evidence="1 2" key="1">
    <citation type="submission" date="2024-02" db="EMBL/GenBank/DDBJ databases">
        <title>Deinococcus xinjiangensis NBRC 107630.</title>
        <authorList>
            <person name="Ichikawa N."/>
            <person name="Katano-Makiyama Y."/>
            <person name="Hidaka K."/>
        </authorList>
    </citation>
    <scope>NUCLEOTIDE SEQUENCE [LARGE SCALE GENOMIC DNA]</scope>
    <source>
        <strain evidence="1 2">NBRC 107630</strain>
    </source>
</reference>
<organism evidence="1 2">
    <name type="scientific">Deinococcus xinjiangensis</name>
    <dbReference type="NCBI Taxonomy" id="457454"/>
    <lineage>
        <taxon>Bacteria</taxon>
        <taxon>Thermotogati</taxon>
        <taxon>Deinococcota</taxon>
        <taxon>Deinococci</taxon>
        <taxon>Deinococcales</taxon>
        <taxon>Deinococcaceae</taxon>
        <taxon>Deinococcus</taxon>
    </lineage>
</organism>
<accession>A0ABP9VFA0</accession>
<sequence>MAHTGSLAFIPAEAADAFAQGDERLALTLLGRERDSYPVGSLHWAQLERLVGLVLIHTLREVEGTFALERADAALDAHAGPRPDLTWLEAAQSDARPLKHLSSK</sequence>
<proteinExistence type="predicted"/>
<dbReference type="Proteomes" id="UP001458946">
    <property type="component" value="Unassembled WGS sequence"/>
</dbReference>
<evidence type="ECO:0000313" key="1">
    <source>
        <dbReference type="EMBL" id="GAA5503316.1"/>
    </source>
</evidence>
<dbReference type="RefSeq" id="WP_353543286.1">
    <property type="nucleotide sequence ID" value="NZ_BAABRN010000045.1"/>
</dbReference>
<dbReference type="EMBL" id="BAABRN010000045">
    <property type="protein sequence ID" value="GAA5503316.1"/>
    <property type="molecule type" value="Genomic_DNA"/>
</dbReference>
<evidence type="ECO:0000313" key="2">
    <source>
        <dbReference type="Proteomes" id="UP001458946"/>
    </source>
</evidence>